<dbReference type="InterPro" id="IPR037272">
    <property type="entry name" value="SNS_sf"/>
</dbReference>
<dbReference type="SUPFAM" id="SSF161070">
    <property type="entry name" value="SNF-like"/>
    <property type="match status" value="1"/>
</dbReference>
<evidence type="ECO:0000256" key="1">
    <source>
        <dbReference type="SAM" id="Phobius"/>
    </source>
</evidence>
<keyword evidence="1" id="KW-0472">Membrane</keyword>
<proteinExistence type="predicted"/>
<feature type="non-terminal residue" evidence="2">
    <location>
        <position position="1"/>
    </location>
</feature>
<reference evidence="2" key="1">
    <citation type="journal article" date="2015" name="Nature">
        <title>Complex archaea that bridge the gap between prokaryotes and eukaryotes.</title>
        <authorList>
            <person name="Spang A."/>
            <person name="Saw J.H."/>
            <person name="Jorgensen S.L."/>
            <person name="Zaremba-Niedzwiedzka K."/>
            <person name="Martijn J."/>
            <person name="Lind A.E."/>
            <person name="van Eijk R."/>
            <person name="Schleper C."/>
            <person name="Guy L."/>
            <person name="Ettema T.J."/>
        </authorList>
    </citation>
    <scope>NUCLEOTIDE SEQUENCE</scope>
</reference>
<protein>
    <recommendedName>
        <fullName evidence="3">Sodium-dependent transporter</fullName>
    </recommendedName>
</protein>
<feature type="transmembrane region" description="Helical" evidence="1">
    <location>
        <begin position="90"/>
        <end position="108"/>
    </location>
</feature>
<accession>A0A0F9I772</accession>
<keyword evidence="1" id="KW-1133">Transmembrane helix</keyword>
<name>A0A0F9I772_9ZZZZ</name>
<keyword evidence="1" id="KW-0812">Transmembrane</keyword>
<comment type="caution">
    <text evidence="2">The sequence shown here is derived from an EMBL/GenBank/DDBJ whole genome shotgun (WGS) entry which is preliminary data.</text>
</comment>
<sequence length="109" mass="12519">STEIPVAFLVENHQVERKKATFLVSLTVLAASSLIIFNFDWLFGLVIMVLTQYQLPLMGLFYFITVGWLWRRGNQLNEAASGMRYWFAQYIRFVCPVLMTAVFANVAFG</sequence>
<dbReference type="EMBL" id="LAZR01013136">
    <property type="protein sequence ID" value="KKM23377.1"/>
    <property type="molecule type" value="Genomic_DNA"/>
</dbReference>
<evidence type="ECO:0008006" key="3">
    <source>
        <dbReference type="Google" id="ProtNLM"/>
    </source>
</evidence>
<organism evidence="2">
    <name type="scientific">marine sediment metagenome</name>
    <dbReference type="NCBI Taxonomy" id="412755"/>
    <lineage>
        <taxon>unclassified sequences</taxon>
        <taxon>metagenomes</taxon>
        <taxon>ecological metagenomes</taxon>
    </lineage>
</organism>
<dbReference type="AlphaFoldDB" id="A0A0F9I772"/>
<feature type="transmembrane region" description="Helical" evidence="1">
    <location>
        <begin position="45"/>
        <end position="70"/>
    </location>
</feature>
<evidence type="ECO:0000313" key="2">
    <source>
        <dbReference type="EMBL" id="KKM23377.1"/>
    </source>
</evidence>
<gene>
    <name evidence="2" type="ORF">LCGC14_1615770</name>
</gene>
<feature type="transmembrane region" description="Helical" evidence="1">
    <location>
        <begin position="20"/>
        <end position="39"/>
    </location>
</feature>